<feature type="region of interest" description="Disordered" evidence="1">
    <location>
        <begin position="82"/>
        <end position="106"/>
    </location>
</feature>
<feature type="compositionally biased region" description="Low complexity" evidence="1">
    <location>
        <begin position="129"/>
        <end position="140"/>
    </location>
</feature>
<evidence type="ECO:0000256" key="1">
    <source>
        <dbReference type="SAM" id="MobiDB-lite"/>
    </source>
</evidence>
<reference evidence="2" key="1">
    <citation type="submission" date="2023-03" db="EMBL/GenBank/DDBJ databases">
        <title>Massive genome expansion in bonnet fungi (Mycena s.s.) driven by repeated elements and novel gene families across ecological guilds.</title>
        <authorList>
            <consortium name="Lawrence Berkeley National Laboratory"/>
            <person name="Harder C.B."/>
            <person name="Miyauchi S."/>
            <person name="Viragh M."/>
            <person name="Kuo A."/>
            <person name="Thoen E."/>
            <person name="Andreopoulos B."/>
            <person name="Lu D."/>
            <person name="Skrede I."/>
            <person name="Drula E."/>
            <person name="Henrissat B."/>
            <person name="Morin E."/>
            <person name="Kohler A."/>
            <person name="Barry K."/>
            <person name="LaButti K."/>
            <person name="Morin E."/>
            <person name="Salamov A."/>
            <person name="Lipzen A."/>
            <person name="Mereny Z."/>
            <person name="Hegedus B."/>
            <person name="Baldrian P."/>
            <person name="Stursova M."/>
            <person name="Weitz H."/>
            <person name="Taylor A."/>
            <person name="Grigoriev I.V."/>
            <person name="Nagy L.G."/>
            <person name="Martin F."/>
            <person name="Kauserud H."/>
        </authorList>
    </citation>
    <scope>NUCLEOTIDE SEQUENCE</scope>
    <source>
        <strain evidence="2">CBHHK002</strain>
    </source>
</reference>
<feature type="compositionally biased region" description="Basic residues" evidence="1">
    <location>
        <begin position="202"/>
        <end position="211"/>
    </location>
</feature>
<feature type="region of interest" description="Disordered" evidence="1">
    <location>
        <begin position="121"/>
        <end position="140"/>
    </location>
</feature>
<evidence type="ECO:0000313" key="2">
    <source>
        <dbReference type="EMBL" id="KAJ7330406.1"/>
    </source>
</evidence>
<organism evidence="2 3">
    <name type="scientific">Mycena albidolilacea</name>
    <dbReference type="NCBI Taxonomy" id="1033008"/>
    <lineage>
        <taxon>Eukaryota</taxon>
        <taxon>Fungi</taxon>
        <taxon>Dikarya</taxon>
        <taxon>Basidiomycota</taxon>
        <taxon>Agaricomycotina</taxon>
        <taxon>Agaricomycetes</taxon>
        <taxon>Agaricomycetidae</taxon>
        <taxon>Agaricales</taxon>
        <taxon>Marasmiineae</taxon>
        <taxon>Mycenaceae</taxon>
        <taxon>Mycena</taxon>
    </lineage>
</organism>
<accession>A0AAD7EKM3</accession>
<feature type="region of interest" description="Disordered" evidence="1">
    <location>
        <begin position="148"/>
        <end position="169"/>
    </location>
</feature>
<dbReference type="AlphaFoldDB" id="A0AAD7EKM3"/>
<feature type="compositionally biased region" description="Low complexity" evidence="1">
    <location>
        <begin position="83"/>
        <end position="104"/>
    </location>
</feature>
<comment type="caution">
    <text evidence="2">The sequence shown here is derived from an EMBL/GenBank/DDBJ whole genome shotgun (WGS) entry which is preliminary data.</text>
</comment>
<proteinExistence type="predicted"/>
<feature type="region of interest" description="Disordered" evidence="1">
    <location>
        <begin position="190"/>
        <end position="216"/>
    </location>
</feature>
<protein>
    <submittedName>
        <fullName evidence="2">Uncharacterized protein</fullName>
    </submittedName>
</protein>
<name>A0AAD7EKM3_9AGAR</name>
<evidence type="ECO:0000313" key="3">
    <source>
        <dbReference type="Proteomes" id="UP001218218"/>
    </source>
</evidence>
<keyword evidence="3" id="KW-1185">Reference proteome</keyword>
<gene>
    <name evidence="2" type="ORF">DFH08DRAFT_815314</name>
</gene>
<sequence length="227" mass="24559">MSFLTAVFFDPPFPPPQSRCLILSEIKAYRKFARWLLDDASTKQLIAYRSYILADQYVAHIFFSLENPDVWINPTAFQGYMDSTRSSTPTTSRAPSRATSSISRVESQANSRVQFIPSSGASSEVSYTSSDMLSRPSSSMSMEVIQIHDSDSDDPGSAAIPAAHSTASLGNPFAPPIPKLRLLTSPFPISHPSVTVPDTKPNTKKKGKGKGKTAAAAANCNYSIGEC</sequence>
<dbReference type="Proteomes" id="UP001218218">
    <property type="component" value="Unassembled WGS sequence"/>
</dbReference>
<dbReference type="EMBL" id="JARIHO010000037">
    <property type="protein sequence ID" value="KAJ7330406.1"/>
    <property type="molecule type" value="Genomic_DNA"/>
</dbReference>